<dbReference type="HOGENOM" id="CLU_063440_3_3_0"/>
<dbReference type="PATRIC" id="fig|861299.3.peg.5453"/>
<dbReference type="Proteomes" id="UP000019151">
    <property type="component" value="Plasmid 1"/>
</dbReference>
<name>W0RTP0_9BACT</name>
<evidence type="ECO:0000313" key="3">
    <source>
        <dbReference type="Proteomes" id="UP000019151"/>
    </source>
</evidence>
<sequence>MAKTERDLYGTIELLVLKALSWAPSHGFGIARWIELVSGDDLRVEEGSLYPALYRLEAEGWIEAEWGVSANGRRAKFYTLTPLGRRMLRAEEGRWQRFVETMARVLAATPGTSTAAG</sequence>
<dbReference type="AlphaFoldDB" id="W0RTP0"/>
<dbReference type="InterPro" id="IPR005149">
    <property type="entry name" value="Tscrpt_reg_PadR_N"/>
</dbReference>
<dbReference type="InterPro" id="IPR036390">
    <property type="entry name" value="WH_DNA-bd_sf"/>
</dbReference>
<dbReference type="PANTHER" id="PTHR33169">
    <property type="entry name" value="PADR-FAMILY TRANSCRIPTIONAL REGULATOR"/>
    <property type="match status" value="1"/>
</dbReference>
<dbReference type="PANTHER" id="PTHR33169:SF14">
    <property type="entry name" value="TRANSCRIPTIONAL REGULATOR RV3488"/>
    <property type="match status" value="1"/>
</dbReference>
<dbReference type="Pfam" id="PF03551">
    <property type="entry name" value="PadR"/>
    <property type="match status" value="1"/>
</dbReference>
<protein>
    <submittedName>
        <fullName evidence="2">Transcriptional regulator, PadR-family</fullName>
    </submittedName>
</protein>
<dbReference type="RefSeq" id="WP_025414269.1">
    <property type="nucleotide sequence ID" value="NZ_CP007129.1"/>
</dbReference>
<feature type="domain" description="Transcription regulator PadR N-terminal" evidence="1">
    <location>
        <begin position="16"/>
        <end position="89"/>
    </location>
</feature>
<proteinExistence type="predicted"/>
<keyword evidence="2" id="KW-0614">Plasmid</keyword>
<dbReference type="NCBIfam" id="TIGR03433">
    <property type="entry name" value="padR_acidobact"/>
    <property type="match status" value="1"/>
</dbReference>
<dbReference type="EMBL" id="CP007129">
    <property type="protein sequence ID" value="AHG92953.1"/>
    <property type="molecule type" value="Genomic_DNA"/>
</dbReference>
<dbReference type="InterPro" id="IPR036388">
    <property type="entry name" value="WH-like_DNA-bd_sf"/>
</dbReference>
<organism evidence="2 3">
    <name type="scientific">Gemmatirosa kalamazoonensis</name>
    <dbReference type="NCBI Taxonomy" id="861299"/>
    <lineage>
        <taxon>Bacteria</taxon>
        <taxon>Pseudomonadati</taxon>
        <taxon>Gemmatimonadota</taxon>
        <taxon>Gemmatimonadia</taxon>
        <taxon>Gemmatimonadales</taxon>
        <taxon>Gemmatimonadaceae</taxon>
        <taxon>Gemmatirosa</taxon>
    </lineage>
</organism>
<accession>W0RTP0</accession>
<dbReference type="Gene3D" id="1.10.10.10">
    <property type="entry name" value="Winged helix-like DNA-binding domain superfamily/Winged helix DNA-binding domain"/>
    <property type="match status" value="1"/>
</dbReference>
<evidence type="ECO:0000259" key="1">
    <source>
        <dbReference type="Pfam" id="PF03551"/>
    </source>
</evidence>
<dbReference type="KEGG" id="gba:J421_5418"/>
<keyword evidence="3" id="KW-1185">Reference proteome</keyword>
<evidence type="ECO:0000313" key="2">
    <source>
        <dbReference type="EMBL" id="AHG92953.1"/>
    </source>
</evidence>
<dbReference type="OrthoDB" id="9808017at2"/>
<dbReference type="InterPro" id="IPR017799">
    <property type="entry name" value="Tscrpt_reg_PadR_acidobac-type"/>
</dbReference>
<dbReference type="SUPFAM" id="SSF46785">
    <property type="entry name" value="Winged helix' DNA-binding domain"/>
    <property type="match status" value="1"/>
</dbReference>
<gene>
    <name evidence="2" type="ORF">J421_5418</name>
</gene>
<geneLocation type="plasmid" evidence="2 3">
    <name>1</name>
</geneLocation>
<reference evidence="2 3" key="1">
    <citation type="journal article" date="2014" name="Genome Announc.">
        <title>Genome Sequence and Methylome of Soil Bacterium Gemmatirosa kalamazoonensis KBS708T, a Member of the Rarely Cultivated Gemmatimonadetes Phylum.</title>
        <authorList>
            <person name="Debruyn J.M."/>
            <person name="Radosevich M."/>
            <person name="Wommack K.E."/>
            <person name="Polson S.W."/>
            <person name="Hauser L.J."/>
            <person name="Fawaz M.N."/>
            <person name="Korlach J."/>
            <person name="Tsai Y.C."/>
        </authorList>
    </citation>
    <scope>NUCLEOTIDE SEQUENCE [LARGE SCALE GENOMIC DNA]</scope>
    <source>
        <strain evidence="2 3">KBS708</strain>
        <plasmid evidence="3">Plasmid 1</plasmid>
    </source>
</reference>
<dbReference type="InterPro" id="IPR052509">
    <property type="entry name" value="Metal_resp_DNA-bind_regulator"/>
</dbReference>
<dbReference type="InParanoid" id="W0RTP0"/>